<protein>
    <submittedName>
        <fullName evidence="1">1195_t:CDS:1</fullName>
    </submittedName>
</protein>
<dbReference type="SUPFAM" id="SSF52047">
    <property type="entry name" value="RNI-like"/>
    <property type="match status" value="1"/>
</dbReference>
<dbReference type="Gene3D" id="3.80.10.10">
    <property type="entry name" value="Ribonuclease Inhibitor"/>
    <property type="match status" value="1"/>
</dbReference>
<comment type="caution">
    <text evidence="1">The sequence shown here is derived from an EMBL/GenBank/DDBJ whole genome shotgun (WGS) entry which is preliminary data.</text>
</comment>
<name>A0A9N9AK41_9GLOM</name>
<evidence type="ECO:0000313" key="1">
    <source>
        <dbReference type="EMBL" id="CAG8531799.1"/>
    </source>
</evidence>
<sequence>MISSLPPENLREIFEYLIVPENERKENLALQLYSCLLVNRTWCRNVVSVLWGRPFHLLRGGSSQLINVYISCFPREAQESIANFGINLSDILTGPLTFDYISMLREFNYELIYSCVLQWINAKGRIIINESDKNVDDEKLAFSITYEMCKQFFLKCGTLKCFKLSREMYPTISNHFLTIIDFPGAKNAFSKLEEFKLIVRDMDFDILPIMTKYCNTIKSFEIYSLPFLPSNEAGNIEVIRRLGSLSDFLSMQRRLKKLTLGIEIRDNFNQNEQTFRPIRLSPVISSLKNHLESLNSIKLQYIKDFFEVYVEDIVESVPNVQTLLFEGCILNKVSRRSLRSKFTRLRKFSFWKTAFTLDALSTIILNGNETLKEIQLYGRITDSCSDTEKRTRLLSIFSNCSKLEYLQLHTNWLDLGTSSEVLYELGESLPPSLFHLEFDLICNPTDLNALFERCSCMIKCLALGIGTATTTGIGIIDVNDANLAVIREYAKQKNSLKTLMLIGYYINASFQAIEDTMKFVKVIRRDSYRKSEYIWDL</sequence>
<reference evidence="1" key="1">
    <citation type="submission" date="2021-06" db="EMBL/GenBank/DDBJ databases">
        <authorList>
            <person name="Kallberg Y."/>
            <person name="Tangrot J."/>
            <person name="Rosling A."/>
        </authorList>
    </citation>
    <scope>NUCLEOTIDE SEQUENCE</scope>
    <source>
        <strain evidence="1">AZ414A</strain>
    </source>
</reference>
<dbReference type="OrthoDB" id="2366186at2759"/>
<evidence type="ECO:0000313" key="2">
    <source>
        <dbReference type="Proteomes" id="UP000789706"/>
    </source>
</evidence>
<dbReference type="EMBL" id="CAJVPK010000613">
    <property type="protein sequence ID" value="CAG8531799.1"/>
    <property type="molecule type" value="Genomic_DNA"/>
</dbReference>
<proteinExistence type="predicted"/>
<dbReference type="InterPro" id="IPR032675">
    <property type="entry name" value="LRR_dom_sf"/>
</dbReference>
<organism evidence="1 2">
    <name type="scientific">Diversispora eburnea</name>
    <dbReference type="NCBI Taxonomy" id="1213867"/>
    <lineage>
        <taxon>Eukaryota</taxon>
        <taxon>Fungi</taxon>
        <taxon>Fungi incertae sedis</taxon>
        <taxon>Mucoromycota</taxon>
        <taxon>Glomeromycotina</taxon>
        <taxon>Glomeromycetes</taxon>
        <taxon>Diversisporales</taxon>
        <taxon>Diversisporaceae</taxon>
        <taxon>Diversispora</taxon>
    </lineage>
</organism>
<dbReference type="Proteomes" id="UP000789706">
    <property type="component" value="Unassembled WGS sequence"/>
</dbReference>
<gene>
    <name evidence="1" type="ORF">DEBURN_LOCUS6177</name>
</gene>
<dbReference type="AlphaFoldDB" id="A0A9N9AK41"/>
<keyword evidence="2" id="KW-1185">Reference proteome</keyword>
<accession>A0A9N9AK41</accession>